<dbReference type="AlphaFoldDB" id="A0A4S2N8L2"/>
<feature type="region of interest" description="Disordered" evidence="1">
    <location>
        <begin position="206"/>
        <end position="227"/>
    </location>
</feature>
<dbReference type="STRING" id="341454.A0A4S2N8L2"/>
<dbReference type="GO" id="GO:0009966">
    <property type="term" value="P:regulation of signal transduction"/>
    <property type="evidence" value="ECO:0007669"/>
    <property type="project" value="InterPro"/>
</dbReference>
<dbReference type="EMBL" id="ML220112">
    <property type="protein sequence ID" value="TGZ85738.1"/>
    <property type="molecule type" value="Genomic_DNA"/>
</dbReference>
<feature type="region of interest" description="Disordered" evidence="1">
    <location>
        <begin position="294"/>
        <end position="323"/>
    </location>
</feature>
<proteinExistence type="predicted"/>
<dbReference type="InParanoid" id="A0A4S2N8L2"/>
<dbReference type="GO" id="GO:0035303">
    <property type="term" value="P:regulation of dephosphorylation"/>
    <property type="evidence" value="ECO:0007669"/>
    <property type="project" value="TreeGrafter"/>
</dbReference>
<dbReference type="FunCoup" id="A0A4S2N8L2">
    <property type="interactions" value="656"/>
</dbReference>
<dbReference type="Proteomes" id="UP000298138">
    <property type="component" value="Unassembled WGS sequence"/>
</dbReference>
<dbReference type="OrthoDB" id="10261753at2759"/>
<evidence type="ECO:0000256" key="1">
    <source>
        <dbReference type="SAM" id="MobiDB-lite"/>
    </source>
</evidence>
<protein>
    <submittedName>
        <fullName evidence="2">TAP42-like protein</fullName>
    </submittedName>
</protein>
<dbReference type="InterPro" id="IPR007304">
    <property type="entry name" value="TAP46-like"/>
</dbReference>
<sequence>MSSEGPAEPTIRSLFDSADKKRKSLDSFFDSNSDEYQDKLNAAISELEQCKDLISRASLFSMNEGLEEVATGDLRYLVVDHTLAELVLKRKSQNRKQVLDQARGSLKRFLELCEAYGLLSEADKAAAEGASSGSMSVSSLPSDPGARRQAKIVQFKREKELKNKVESLSNSTDDEDARTFHKSYLELLIVQSIQTLEMIKLEADLLSKAPPPQPTPEPEKDDRQMTRGVPEYSERLDTINNNIKGGALLSPDGKPLRPFRLVSQREMEKQRVFGPSHNLPTMSIEEYLEEERRRGGIIEGGGEKSGIRPEVDEDDYEEADKATMKARDWDEYVEANPRGWGNTLNKG</sequence>
<dbReference type="PANTHER" id="PTHR10933">
    <property type="entry name" value="IMMUNOGLOBULIN-BINDING PROTEIN 1"/>
    <property type="match status" value="1"/>
</dbReference>
<evidence type="ECO:0000313" key="2">
    <source>
        <dbReference type="EMBL" id="TGZ85738.1"/>
    </source>
</evidence>
<dbReference type="GO" id="GO:0051721">
    <property type="term" value="F:protein phosphatase 2A binding"/>
    <property type="evidence" value="ECO:0007669"/>
    <property type="project" value="TreeGrafter"/>
</dbReference>
<feature type="compositionally biased region" description="Basic and acidic residues" evidence="1">
    <location>
        <begin position="294"/>
        <end position="310"/>
    </location>
</feature>
<accession>A0A4S2N8L2</accession>
<dbReference type="Pfam" id="PF04177">
    <property type="entry name" value="TAP42"/>
    <property type="match status" value="1"/>
</dbReference>
<organism evidence="2 3">
    <name type="scientific">Ascodesmis nigricans</name>
    <dbReference type="NCBI Taxonomy" id="341454"/>
    <lineage>
        <taxon>Eukaryota</taxon>
        <taxon>Fungi</taxon>
        <taxon>Dikarya</taxon>
        <taxon>Ascomycota</taxon>
        <taxon>Pezizomycotina</taxon>
        <taxon>Pezizomycetes</taxon>
        <taxon>Pezizales</taxon>
        <taxon>Ascodesmidaceae</taxon>
        <taxon>Ascodesmis</taxon>
    </lineage>
</organism>
<dbReference type="InterPro" id="IPR038511">
    <property type="entry name" value="TAP42/TAP46-like_sf"/>
</dbReference>
<name>A0A4S2N8L2_9PEZI</name>
<reference evidence="2 3" key="1">
    <citation type="submission" date="2019-04" db="EMBL/GenBank/DDBJ databases">
        <title>Comparative genomics and transcriptomics to analyze fruiting body development in filamentous ascomycetes.</title>
        <authorList>
            <consortium name="DOE Joint Genome Institute"/>
            <person name="Lutkenhaus R."/>
            <person name="Traeger S."/>
            <person name="Breuer J."/>
            <person name="Kuo A."/>
            <person name="Lipzen A."/>
            <person name="Pangilinan J."/>
            <person name="Dilworth D."/>
            <person name="Sandor L."/>
            <person name="Poggeler S."/>
            <person name="Barry K."/>
            <person name="Grigoriev I.V."/>
            <person name="Nowrousian M."/>
        </authorList>
    </citation>
    <scope>NUCLEOTIDE SEQUENCE [LARGE SCALE GENOMIC DNA]</scope>
    <source>
        <strain evidence="2 3">CBS 389.68</strain>
    </source>
</reference>
<evidence type="ECO:0000313" key="3">
    <source>
        <dbReference type="Proteomes" id="UP000298138"/>
    </source>
</evidence>
<dbReference type="PANTHER" id="PTHR10933:SF9">
    <property type="entry name" value="IMMUNOGLOBULIN-BINDING PROTEIN 1"/>
    <property type="match status" value="1"/>
</dbReference>
<dbReference type="Gene3D" id="1.25.40.540">
    <property type="entry name" value="TAP42-like family"/>
    <property type="match status" value="1"/>
</dbReference>
<gene>
    <name evidence="2" type="ORF">EX30DRAFT_377624</name>
</gene>
<keyword evidence="3" id="KW-1185">Reference proteome</keyword>
<dbReference type="GO" id="GO:0005829">
    <property type="term" value="C:cytosol"/>
    <property type="evidence" value="ECO:0007669"/>
    <property type="project" value="TreeGrafter"/>
</dbReference>